<dbReference type="PANTHER" id="PTHR44144:SF1">
    <property type="entry name" value="DNAJ HOMOLOG SUBFAMILY C MEMBER 9"/>
    <property type="match status" value="1"/>
</dbReference>
<dbReference type="Gene3D" id="2.130.10.10">
    <property type="entry name" value="YVTN repeat-like/Quinoprotein amine dehydrogenase"/>
    <property type="match status" value="1"/>
</dbReference>
<organism evidence="5 6">
    <name type="scientific">Saitoella complicata (strain BCRC 22490 / CBS 7301 / JCM 7358 / NBRC 10748 / NRRL Y-17804)</name>
    <dbReference type="NCBI Taxonomy" id="698492"/>
    <lineage>
        <taxon>Eukaryota</taxon>
        <taxon>Fungi</taxon>
        <taxon>Dikarya</taxon>
        <taxon>Ascomycota</taxon>
        <taxon>Taphrinomycotina</taxon>
        <taxon>Taphrinomycotina incertae sedis</taxon>
        <taxon>Saitoella</taxon>
    </lineage>
</organism>
<evidence type="ECO:0000259" key="4">
    <source>
        <dbReference type="PROSITE" id="PS50181"/>
    </source>
</evidence>
<evidence type="ECO:0000256" key="2">
    <source>
        <dbReference type="SAM" id="MobiDB-lite"/>
    </source>
</evidence>
<dbReference type="InterPro" id="IPR001810">
    <property type="entry name" value="F-box_dom"/>
</dbReference>
<dbReference type="SUPFAM" id="SSF81383">
    <property type="entry name" value="F-box domain"/>
    <property type="match status" value="1"/>
</dbReference>
<dbReference type="InterPro" id="IPR036322">
    <property type="entry name" value="WD40_repeat_dom_sf"/>
</dbReference>
<name>A0A0E9NMJ7_SAICN</name>
<dbReference type="GO" id="GO:0005737">
    <property type="term" value="C:cytoplasm"/>
    <property type="evidence" value="ECO:0007669"/>
    <property type="project" value="TreeGrafter"/>
</dbReference>
<feature type="coiled-coil region" evidence="1">
    <location>
        <begin position="704"/>
        <end position="731"/>
    </location>
</feature>
<dbReference type="FunFam" id="1.10.287.110:FF:000110">
    <property type="entry name" value="DnaJ domain protein (AFU_orthologue AFUA_2G13210)"/>
    <property type="match status" value="1"/>
</dbReference>
<feature type="region of interest" description="Disordered" evidence="2">
    <location>
        <begin position="732"/>
        <end position="797"/>
    </location>
</feature>
<comment type="caution">
    <text evidence="5">The sequence shown here is derived from an EMBL/GenBank/DDBJ whole genome shotgun (WGS) entry which is preliminary data.</text>
</comment>
<dbReference type="PROSITE" id="PS00636">
    <property type="entry name" value="DNAJ_1"/>
    <property type="match status" value="1"/>
</dbReference>
<dbReference type="SMART" id="SM00271">
    <property type="entry name" value="DnaJ"/>
    <property type="match status" value="1"/>
</dbReference>
<evidence type="ECO:0000256" key="1">
    <source>
        <dbReference type="SAM" id="Coils"/>
    </source>
</evidence>
<dbReference type="GO" id="GO:0005634">
    <property type="term" value="C:nucleus"/>
    <property type="evidence" value="ECO:0007669"/>
    <property type="project" value="TreeGrafter"/>
</dbReference>
<dbReference type="InterPro" id="IPR036869">
    <property type="entry name" value="J_dom_sf"/>
</dbReference>
<reference evidence="5 6" key="1">
    <citation type="journal article" date="2011" name="J. Gen. Appl. Microbiol.">
        <title>Draft genome sequencing of the enigmatic yeast Saitoella complicata.</title>
        <authorList>
            <person name="Nishida H."/>
            <person name="Hamamoto M."/>
            <person name="Sugiyama J."/>
        </authorList>
    </citation>
    <scope>NUCLEOTIDE SEQUENCE [LARGE SCALE GENOMIC DNA]</scope>
    <source>
        <strain evidence="5 6">NRRL Y-17804</strain>
    </source>
</reference>
<dbReference type="InterPro" id="IPR036047">
    <property type="entry name" value="F-box-like_dom_sf"/>
</dbReference>
<dbReference type="GO" id="GO:0031072">
    <property type="term" value="F:heat shock protein binding"/>
    <property type="evidence" value="ECO:0007669"/>
    <property type="project" value="TreeGrafter"/>
</dbReference>
<dbReference type="EMBL" id="BACD03000040">
    <property type="protein sequence ID" value="GAO51023.1"/>
    <property type="molecule type" value="Genomic_DNA"/>
</dbReference>
<dbReference type="CDD" id="cd06257">
    <property type="entry name" value="DnaJ"/>
    <property type="match status" value="1"/>
</dbReference>
<dbReference type="Gene3D" id="1.10.287.110">
    <property type="entry name" value="DnaJ domain"/>
    <property type="match status" value="1"/>
</dbReference>
<keyword evidence="6" id="KW-1185">Reference proteome</keyword>
<evidence type="ECO:0008006" key="7">
    <source>
        <dbReference type="Google" id="ProtNLM"/>
    </source>
</evidence>
<evidence type="ECO:0000259" key="3">
    <source>
        <dbReference type="PROSITE" id="PS50076"/>
    </source>
</evidence>
<feature type="region of interest" description="Disordered" evidence="2">
    <location>
        <begin position="131"/>
        <end position="154"/>
    </location>
</feature>
<feature type="domain" description="J" evidence="3">
    <location>
        <begin position="534"/>
        <end position="601"/>
    </location>
</feature>
<dbReference type="AlphaFoldDB" id="A0A0E9NMJ7"/>
<evidence type="ECO:0000313" key="6">
    <source>
        <dbReference type="Proteomes" id="UP000033140"/>
    </source>
</evidence>
<dbReference type="CDD" id="cd09917">
    <property type="entry name" value="F-box_SF"/>
    <property type="match status" value="1"/>
</dbReference>
<dbReference type="Gene3D" id="1.20.1280.50">
    <property type="match status" value="1"/>
</dbReference>
<sequence>MTNANDTNDTTTFTSLPQDLIHGLYPFLSAADLAALSLVSRRFNVLTNHYGWKHYVRAQRWHNITHDVSALSWQDQAAIGTAIDRAWDAHTFTASLISRRWRGKSMPVVRVNGKKIVVGVGPELHLLWLGQQDSTPPPPAPRRGFRQDRSLSGGTTRPWQVWKLGKDGVDDVTDIVLVEGTEDEAIVSHVNGNVFRVRLPRKGQTHVPEILHHYKLSKGTVQSISMAGKDKLLAASSTSQEISLFDLRDAAENTSKPLTTIFLPSRPWIVYPTSPNEFAIGSSGTHPLSFHTLTPSSIVQTYAFPASDYNLTKSAVYGLCSYTPSTLLSGWYDGAVRLHDLRAPPLSTPQLELEFRDPHDAMSAVYSLTTNGPGGHQIIAGAARNGVIRVWDARYASTSKQKDGGWSIFLGRERSPVYSVQAEHGKIFASTESGVYELDFASSDILGDSKEAQVKRKLKGRREILYKGEEDRKDLAHVYTHVEGMPLYHTDGRLVFLSLSHHSITLIKSITMSDAESTHSNDNHDAGVPPTDINPYEVLSLPTTATASEIKTAYRKLALAHHPDKVSPDSRDAAHLKFQEIAFAYSILSDEKRRARYDQTGRTDEIAAGEEDFDWNEYFQELWQGVVDGTTIEQFKKEYQGSEEERGDLLESYKANKGDIEKIFEEIMCSEVEADEARFREIIDAAIEAGEVEAYKKYRSSTSKKEAGARLKKAQKEAKEAEELAAELGLDKDLKKTKKGNKADDEAALGALIRQRQQGRMESLIESMEAKYAPKPKKGKRKEESEGAGAKKRTRTK</sequence>
<evidence type="ECO:0000313" key="5">
    <source>
        <dbReference type="EMBL" id="GAO51023.1"/>
    </source>
</evidence>
<reference evidence="5 6" key="3">
    <citation type="journal article" date="2015" name="Genome Announc.">
        <title>Draft Genome Sequence of the Archiascomycetous Yeast Saitoella complicata.</title>
        <authorList>
            <person name="Yamauchi K."/>
            <person name="Kondo S."/>
            <person name="Hamamoto M."/>
            <person name="Takahashi Y."/>
            <person name="Ogura Y."/>
            <person name="Hayashi T."/>
            <person name="Nishida H."/>
        </authorList>
    </citation>
    <scope>NUCLEOTIDE SEQUENCE [LARGE SCALE GENOMIC DNA]</scope>
    <source>
        <strain evidence="5 6">NRRL Y-17804</strain>
    </source>
</reference>
<dbReference type="Pfam" id="PF00226">
    <property type="entry name" value="DnaJ"/>
    <property type="match status" value="1"/>
</dbReference>
<gene>
    <name evidence="5" type="ORF">G7K_5135-t1</name>
</gene>
<dbReference type="PROSITE" id="PS50181">
    <property type="entry name" value="FBOX"/>
    <property type="match status" value="1"/>
</dbReference>
<dbReference type="InterPro" id="IPR056453">
    <property type="entry name" value="HTH_DNAJC9"/>
</dbReference>
<dbReference type="InterPro" id="IPR015943">
    <property type="entry name" value="WD40/YVTN_repeat-like_dom_sf"/>
</dbReference>
<dbReference type="SMART" id="SM00320">
    <property type="entry name" value="WD40"/>
    <property type="match status" value="3"/>
</dbReference>
<dbReference type="InterPro" id="IPR018253">
    <property type="entry name" value="DnaJ_domain_CS"/>
</dbReference>
<feature type="domain" description="F-box" evidence="4">
    <location>
        <begin position="10"/>
        <end position="55"/>
    </location>
</feature>
<proteinExistence type="predicted"/>
<dbReference type="PANTHER" id="PTHR44144">
    <property type="entry name" value="DNAJ HOMOLOG SUBFAMILY C MEMBER 9"/>
    <property type="match status" value="1"/>
</dbReference>
<protein>
    <recommendedName>
        <fullName evidence="7">J domain-containing protein</fullName>
    </recommendedName>
</protein>
<dbReference type="PRINTS" id="PR00625">
    <property type="entry name" value="JDOMAIN"/>
</dbReference>
<dbReference type="Proteomes" id="UP000033140">
    <property type="component" value="Unassembled WGS sequence"/>
</dbReference>
<reference evidence="5 6" key="2">
    <citation type="journal article" date="2014" name="J. Gen. Appl. Microbiol.">
        <title>The early diverging ascomycetous budding yeast Saitoella complicata has three histone deacetylases belonging to the Clr6, Hos2, and Rpd3 lineages.</title>
        <authorList>
            <person name="Nishida H."/>
            <person name="Matsumoto T."/>
            <person name="Kondo S."/>
            <person name="Hamamoto M."/>
            <person name="Yoshikawa H."/>
        </authorList>
    </citation>
    <scope>NUCLEOTIDE SEQUENCE [LARGE SCALE GENOMIC DNA]</scope>
    <source>
        <strain evidence="5 6">NRRL Y-17804</strain>
    </source>
</reference>
<dbReference type="PROSITE" id="PS50076">
    <property type="entry name" value="DNAJ_2"/>
    <property type="match status" value="1"/>
</dbReference>
<accession>A0A0E9NMJ7</accession>
<dbReference type="InterPro" id="IPR001623">
    <property type="entry name" value="DnaJ_domain"/>
</dbReference>
<dbReference type="SUPFAM" id="SSF46565">
    <property type="entry name" value="Chaperone J-domain"/>
    <property type="match status" value="1"/>
</dbReference>
<dbReference type="InterPro" id="IPR001680">
    <property type="entry name" value="WD40_rpt"/>
</dbReference>
<dbReference type="Pfam" id="PF23302">
    <property type="entry name" value="HTH_DNAJC9"/>
    <property type="match status" value="1"/>
</dbReference>
<dbReference type="SUPFAM" id="SSF50978">
    <property type="entry name" value="WD40 repeat-like"/>
    <property type="match status" value="1"/>
</dbReference>
<keyword evidence="1" id="KW-0175">Coiled coil</keyword>
<dbReference type="InterPro" id="IPR052594">
    <property type="entry name" value="J_domain-containing_protein"/>
</dbReference>